<dbReference type="PANTHER" id="PTHR48051">
    <property type="match status" value="1"/>
</dbReference>
<sequence>MTNKWNIISVLLIILLYSSCNTYTTYYSKTYTSTPNRNKSKVHRLDFSNKNVESLAEYIVKNKNLKMLNLSNTKISNLDNIFIQLGKHTQIEILILDSLDISRLPKSIKTLSHLKQLSLSYNPKLNLEDTFSKISDLPIEFLNLKGNNIAKLPDNTTSLHHIKDLNLSYNILSEKHNYTLLGELPNLYSLWIDHNNLDQLPETIGALDQVRFLYIDHNNLNVLPNSISAMKKTWVIHAGYNQFTELPSAFTKMKSLFMVHINNNNIKSISEAYEKEKYPLAGLILDNNPLLDSEKEKGKKLFKGFFLLSFEQNQ</sequence>
<evidence type="ECO:0000256" key="1">
    <source>
        <dbReference type="ARBA" id="ARBA00022614"/>
    </source>
</evidence>
<dbReference type="InterPro" id="IPR003591">
    <property type="entry name" value="Leu-rich_rpt_typical-subtyp"/>
</dbReference>
<keyword evidence="2" id="KW-0677">Repeat</keyword>
<keyword evidence="1" id="KW-0433">Leucine-rich repeat</keyword>
<dbReference type="OrthoDB" id="1160883at2"/>
<dbReference type="InterPro" id="IPR032675">
    <property type="entry name" value="LRR_dom_sf"/>
</dbReference>
<evidence type="ECO:0000313" key="5">
    <source>
        <dbReference type="Proteomes" id="UP000318833"/>
    </source>
</evidence>
<dbReference type="InterPro" id="IPR001611">
    <property type="entry name" value="Leu-rich_rpt"/>
</dbReference>
<dbReference type="PROSITE" id="PS51450">
    <property type="entry name" value="LRR"/>
    <property type="match status" value="1"/>
</dbReference>
<evidence type="ECO:0000313" key="4">
    <source>
        <dbReference type="EMBL" id="TSE11455.1"/>
    </source>
</evidence>
<dbReference type="Proteomes" id="UP000318833">
    <property type="component" value="Unassembled WGS sequence"/>
</dbReference>
<reference evidence="4 5" key="1">
    <citation type="submission" date="2019-07" db="EMBL/GenBank/DDBJ databases">
        <title>The draft genome sequence of Aquimarina algiphila M91.</title>
        <authorList>
            <person name="Meng X."/>
        </authorList>
    </citation>
    <scope>NUCLEOTIDE SEQUENCE [LARGE SCALE GENOMIC DNA]</scope>
    <source>
        <strain evidence="4 5">M91</strain>
    </source>
</reference>
<dbReference type="GO" id="GO:0005737">
    <property type="term" value="C:cytoplasm"/>
    <property type="evidence" value="ECO:0007669"/>
    <property type="project" value="TreeGrafter"/>
</dbReference>
<dbReference type="RefSeq" id="WP_143915071.1">
    <property type="nucleotide sequence ID" value="NZ_CANMIK010000004.1"/>
</dbReference>
<dbReference type="SMART" id="SM00369">
    <property type="entry name" value="LRR_TYP"/>
    <property type="match status" value="4"/>
</dbReference>
<evidence type="ECO:0000259" key="3">
    <source>
        <dbReference type="Pfam" id="PF23598"/>
    </source>
</evidence>
<dbReference type="AlphaFoldDB" id="A0A554VRY7"/>
<feature type="domain" description="Disease resistance R13L4/SHOC-2-like LRR" evidence="3">
    <location>
        <begin position="156"/>
        <end position="263"/>
    </location>
</feature>
<dbReference type="PANTHER" id="PTHR48051:SF1">
    <property type="entry name" value="RAS SUPPRESSOR PROTEIN 1"/>
    <property type="match status" value="1"/>
</dbReference>
<organism evidence="4 5">
    <name type="scientific">Aquimarina algiphila</name>
    <dbReference type="NCBI Taxonomy" id="2047982"/>
    <lineage>
        <taxon>Bacteria</taxon>
        <taxon>Pseudomonadati</taxon>
        <taxon>Bacteroidota</taxon>
        <taxon>Flavobacteriia</taxon>
        <taxon>Flavobacteriales</taxon>
        <taxon>Flavobacteriaceae</taxon>
        <taxon>Aquimarina</taxon>
    </lineage>
</organism>
<dbReference type="Gene3D" id="3.80.10.10">
    <property type="entry name" value="Ribonuclease Inhibitor"/>
    <property type="match status" value="1"/>
</dbReference>
<dbReference type="InterPro" id="IPR055414">
    <property type="entry name" value="LRR_R13L4/SHOC2-like"/>
</dbReference>
<dbReference type="SUPFAM" id="SSF52058">
    <property type="entry name" value="L domain-like"/>
    <property type="match status" value="1"/>
</dbReference>
<name>A0A554VRY7_9FLAO</name>
<dbReference type="Pfam" id="PF23598">
    <property type="entry name" value="LRR_14"/>
    <property type="match status" value="1"/>
</dbReference>
<accession>A0A554VRY7</accession>
<comment type="caution">
    <text evidence="4">The sequence shown here is derived from an EMBL/GenBank/DDBJ whole genome shotgun (WGS) entry which is preliminary data.</text>
</comment>
<dbReference type="EMBL" id="VLNR01000001">
    <property type="protein sequence ID" value="TSE11455.1"/>
    <property type="molecule type" value="Genomic_DNA"/>
</dbReference>
<dbReference type="InterPro" id="IPR050216">
    <property type="entry name" value="LRR_domain-containing"/>
</dbReference>
<evidence type="ECO:0000256" key="2">
    <source>
        <dbReference type="ARBA" id="ARBA00022737"/>
    </source>
</evidence>
<proteinExistence type="predicted"/>
<protein>
    <recommendedName>
        <fullName evidence="3">Disease resistance R13L4/SHOC-2-like LRR domain-containing protein</fullName>
    </recommendedName>
</protein>
<keyword evidence="5" id="KW-1185">Reference proteome</keyword>
<gene>
    <name evidence="4" type="ORF">FOF46_00290</name>
</gene>